<name>A0A212IBN1_9ENTR</name>
<protein>
    <submittedName>
        <fullName evidence="1">Uncharacterized protein</fullName>
    </submittedName>
</protein>
<proteinExistence type="predicted"/>
<reference evidence="1" key="1">
    <citation type="submission" date="2016-04" db="EMBL/GenBank/DDBJ databases">
        <authorList>
            <person name="Evans L.H."/>
            <person name="Alamgir A."/>
            <person name="Owens N."/>
            <person name="Weber N.D."/>
            <person name="Virtaneva K."/>
            <person name="Barbian K."/>
            <person name="Babar A."/>
            <person name="Rosenke K."/>
        </authorList>
    </citation>
    <scope>NUCLEOTIDE SEQUENCE</scope>
    <source>
        <strain evidence="1">92-3</strain>
    </source>
</reference>
<evidence type="ECO:0000313" key="1">
    <source>
        <dbReference type="EMBL" id="SBV64212.1"/>
    </source>
</evidence>
<accession>A0A212IBN1</accession>
<sequence>MHTLPISKFEGFVRGLGSPNFDIRESHQLIPPVLVPKSIEPGIPSVIPSSVGICSRN</sequence>
<organism evidence="1">
    <name type="scientific">uncultured Citrobacter sp</name>
    <dbReference type="NCBI Taxonomy" id="200446"/>
    <lineage>
        <taxon>Bacteria</taxon>
        <taxon>Pseudomonadati</taxon>
        <taxon>Pseudomonadota</taxon>
        <taxon>Gammaproteobacteria</taxon>
        <taxon>Enterobacterales</taxon>
        <taxon>Enterobacteriaceae</taxon>
        <taxon>Citrobacter</taxon>
        <taxon>environmental samples</taxon>
    </lineage>
</organism>
<dbReference type="EMBL" id="FLUB01000016">
    <property type="protein sequence ID" value="SBV64212.1"/>
    <property type="molecule type" value="Genomic_DNA"/>
</dbReference>
<dbReference type="AlphaFoldDB" id="A0A212IBN1"/>
<gene>
    <name evidence="1" type="ORF">KM92CIT3_40323</name>
</gene>